<dbReference type="Pfam" id="PF12704">
    <property type="entry name" value="MacB_PCD"/>
    <property type="match status" value="1"/>
</dbReference>
<protein>
    <submittedName>
        <fullName evidence="10">Lipoprotein-releasing system transmembrane protein LolC</fullName>
    </submittedName>
</protein>
<keyword evidence="3" id="KW-0813">Transport</keyword>
<comment type="subcellular location">
    <subcellularLocation>
        <location evidence="1">Cell membrane</location>
        <topology evidence="1">Multi-pass membrane protein</topology>
    </subcellularLocation>
</comment>
<evidence type="ECO:0000259" key="8">
    <source>
        <dbReference type="Pfam" id="PF02687"/>
    </source>
</evidence>
<keyword evidence="11" id="KW-1185">Reference proteome</keyword>
<keyword evidence="10" id="KW-0449">Lipoprotein</keyword>
<keyword evidence="4" id="KW-1003">Cell membrane</keyword>
<accession>A0A0W0V4B6</accession>
<dbReference type="AlphaFoldDB" id="A0A0W0V4B6"/>
<dbReference type="RefSeq" id="WP_058502608.1">
    <property type="nucleotide sequence ID" value="NZ_CAAAJA010000002.1"/>
</dbReference>
<dbReference type="InterPro" id="IPR025857">
    <property type="entry name" value="MacB_PCD"/>
</dbReference>
<evidence type="ECO:0000256" key="7">
    <source>
        <dbReference type="ARBA" id="ARBA00023136"/>
    </source>
</evidence>
<evidence type="ECO:0000313" key="11">
    <source>
        <dbReference type="Proteomes" id="UP000054761"/>
    </source>
</evidence>
<dbReference type="Proteomes" id="UP000054761">
    <property type="component" value="Unassembled WGS sequence"/>
</dbReference>
<evidence type="ECO:0000256" key="5">
    <source>
        <dbReference type="ARBA" id="ARBA00022692"/>
    </source>
</evidence>
<evidence type="ECO:0000256" key="1">
    <source>
        <dbReference type="ARBA" id="ARBA00004651"/>
    </source>
</evidence>
<sequence length="414" mass="45602">MFKPLALFIGLRYTRAKKKNHFVSFISLSSMLGIALGVMVLITVLSVMNGFDEEIHQRFFGMAPEITITGQDNQIDDWKTLAEKLEKEKGIKAVAPYVGGQGLLTHEGQVLPIVLTGILPEREKDVTHLQDKLIAGKMSDLEHFGMILGRGLADRLGVMLGDKVTIMIPQATVTPAGMIPRFKRFTVKGIFSAGSGFNFDTQLAFINLKDSQKLLRLGDNVSGVKMKINQIYQAPEISADLSFRLGPSYQVGNWTQQFGAFFQAVKLEKTMMFLILLLIIAVAAFNLVSSLVMVVNDKQAEIAILRTIGASPSNILWIFIVQGMMVGIVGTVLGMIGGLLLASNATEIVNSLQSFFNVQVLSSSIYFVDYLPSKILISDLWHICVAALFMSFVATIYPAWRASRTVIAEALHYE</sequence>
<feature type="domain" description="MacB-like periplasmic core" evidence="9">
    <location>
        <begin position="28"/>
        <end position="238"/>
    </location>
</feature>
<dbReference type="InterPro" id="IPR003838">
    <property type="entry name" value="ABC3_permease_C"/>
</dbReference>
<dbReference type="InterPro" id="IPR051447">
    <property type="entry name" value="Lipoprotein-release_system"/>
</dbReference>
<evidence type="ECO:0000256" key="2">
    <source>
        <dbReference type="ARBA" id="ARBA00005236"/>
    </source>
</evidence>
<dbReference type="PANTHER" id="PTHR30489">
    <property type="entry name" value="LIPOPROTEIN-RELEASING SYSTEM TRANSMEMBRANE PROTEIN LOLE"/>
    <property type="match status" value="1"/>
</dbReference>
<dbReference type="InterPro" id="IPR011925">
    <property type="entry name" value="LolCE_TM"/>
</dbReference>
<dbReference type="PANTHER" id="PTHR30489:SF0">
    <property type="entry name" value="LIPOPROTEIN-RELEASING SYSTEM TRANSMEMBRANE PROTEIN LOLE"/>
    <property type="match status" value="1"/>
</dbReference>
<dbReference type="NCBIfam" id="TIGR02212">
    <property type="entry name" value="lolCE"/>
    <property type="match status" value="1"/>
</dbReference>
<evidence type="ECO:0000256" key="4">
    <source>
        <dbReference type="ARBA" id="ARBA00022475"/>
    </source>
</evidence>
<dbReference type="PATRIC" id="fig|454.4.peg.2532"/>
<evidence type="ECO:0000256" key="6">
    <source>
        <dbReference type="ARBA" id="ARBA00022989"/>
    </source>
</evidence>
<dbReference type="GO" id="GO:0044874">
    <property type="term" value="P:lipoprotein localization to outer membrane"/>
    <property type="evidence" value="ECO:0007669"/>
    <property type="project" value="TreeGrafter"/>
</dbReference>
<gene>
    <name evidence="10" type="primary">lolC</name>
    <name evidence="10" type="ORF">Lisr_2316</name>
</gene>
<dbReference type="GO" id="GO:0042953">
    <property type="term" value="P:lipoprotein transport"/>
    <property type="evidence" value="ECO:0007669"/>
    <property type="project" value="InterPro"/>
</dbReference>
<reference evidence="10 11" key="1">
    <citation type="submission" date="2015-11" db="EMBL/GenBank/DDBJ databases">
        <title>Genomic analysis of 38 Legionella species identifies large and diverse effector repertoires.</title>
        <authorList>
            <person name="Burstein D."/>
            <person name="Amaro F."/>
            <person name="Zusman T."/>
            <person name="Lifshitz Z."/>
            <person name="Cohen O."/>
            <person name="Gilbert J.A."/>
            <person name="Pupko T."/>
            <person name="Shuman H.A."/>
            <person name="Segal G."/>
        </authorList>
    </citation>
    <scope>NUCLEOTIDE SEQUENCE [LARGE SCALE GENOMIC DNA]</scope>
    <source>
        <strain evidence="10 11">Bercovier 4</strain>
    </source>
</reference>
<comment type="similarity">
    <text evidence="2">Belongs to the ABC-4 integral membrane protein family. LolC/E subfamily.</text>
</comment>
<name>A0A0W0V4B6_9GAMM</name>
<organism evidence="10 11">
    <name type="scientific">Legionella israelensis</name>
    <dbReference type="NCBI Taxonomy" id="454"/>
    <lineage>
        <taxon>Bacteria</taxon>
        <taxon>Pseudomonadati</taxon>
        <taxon>Pseudomonadota</taxon>
        <taxon>Gammaproteobacteria</taxon>
        <taxon>Legionellales</taxon>
        <taxon>Legionellaceae</taxon>
        <taxon>Legionella</taxon>
    </lineage>
</organism>
<dbReference type="Pfam" id="PF02687">
    <property type="entry name" value="FtsX"/>
    <property type="match status" value="1"/>
</dbReference>
<dbReference type="OrthoDB" id="9808461at2"/>
<keyword evidence="6" id="KW-1133">Transmembrane helix</keyword>
<dbReference type="STRING" id="454.Lisr_2316"/>
<evidence type="ECO:0000313" key="10">
    <source>
        <dbReference type="EMBL" id="KTD14971.1"/>
    </source>
</evidence>
<evidence type="ECO:0000256" key="3">
    <source>
        <dbReference type="ARBA" id="ARBA00022448"/>
    </source>
</evidence>
<dbReference type="EMBL" id="LNYH01000147">
    <property type="protein sequence ID" value="KTD14971.1"/>
    <property type="molecule type" value="Genomic_DNA"/>
</dbReference>
<keyword evidence="7" id="KW-0472">Membrane</keyword>
<feature type="domain" description="ABC3 transporter permease C-terminal" evidence="8">
    <location>
        <begin position="274"/>
        <end position="405"/>
    </location>
</feature>
<keyword evidence="5 10" id="KW-0812">Transmembrane</keyword>
<dbReference type="GO" id="GO:0098797">
    <property type="term" value="C:plasma membrane protein complex"/>
    <property type="evidence" value="ECO:0007669"/>
    <property type="project" value="TreeGrafter"/>
</dbReference>
<proteinExistence type="inferred from homology"/>
<evidence type="ECO:0000259" key="9">
    <source>
        <dbReference type="Pfam" id="PF12704"/>
    </source>
</evidence>
<comment type="caution">
    <text evidence="10">The sequence shown here is derived from an EMBL/GenBank/DDBJ whole genome shotgun (WGS) entry which is preliminary data.</text>
</comment>